<dbReference type="PANTHER" id="PTHR12653">
    <property type="entry name" value="NADH-UBIQUINONE OXIDOREDUCTASE 13 KD-B SUBUNIT"/>
    <property type="match status" value="1"/>
</dbReference>
<dbReference type="Pfam" id="PF04716">
    <property type="entry name" value="ETC_C1_NDUFA5"/>
    <property type="match status" value="1"/>
</dbReference>
<reference evidence="1 2" key="1">
    <citation type="journal article" date="2018" name="New Phytol.">
        <title>Phylogenomics of Endogonaceae and evolution of mycorrhizas within Mucoromycota.</title>
        <authorList>
            <person name="Chang Y."/>
            <person name="Desiro A."/>
            <person name="Na H."/>
            <person name="Sandor L."/>
            <person name="Lipzen A."/>
            <person name="Clum A."/>
            <person name="Barry K."/>
            <person name="Grigoriev I.V."/>
            <person name="Martin F.M."/>
            <person name="Stajich J.E."/>
            <person name="Smith M.E."/>
            <person name="Bonito G."/>
            <person name="Spatafora J.W."/>
        </authorList>
    </citation>
    <scope>NUCLEOTIDE SEQUENCE [LARGE SCALE GENOMIC DNA]</scope>
    <source>
        <strain evidence="1 2">GMNB39</strain>
    </source>
</reference>
<proteinExistence type="predicted"/>
<sequence>MNFTRTLLNAVQKTTTGITGIAVHPTPRPHLIKTYGDTLTALSRLPATAVYRQATEALTQHRLAVVESTEDLGEIEAKIGAGQIEEVIIQAEDEQRLVAKMAEWKP</sequence>
<accession>A0A433A191</accession>
<dbReference type="PANTHER" id="PTHR12653:SF0">
    <property type="entry name" value="NADH DEHYDROGENASE [UBIQUINONE] 1 ALPHA SUBCOMPLEX SUBUNIT 5"/>
    <property type="match status" value="1"/>
</dbReference>
<evidence type="ECO:0000313" key="1">
    <source>
        <dbReference type="EMBL" id="RUO96373.1"/>
    </source>
</evidence>
<protein>
    <submittedName>
        <fullName evidence="1">ETC complex I subunit conserved region-domain-containing protein</fullName>
    </submittedName>
</protein>
<dbReference type="OrthoDB" id="286811at2759"/>
<comment type="caution">
    <text evidence="1">The sequence shown here is derived from an EMBL/GenBank/DDBJ whole genome shotgun (WGS) entry which is preliminary data.</text>
</comment>
<organism evidence="1 2">
    <name type="scientific">Jimgerdemannia flammicorona</name>
    <dbReference type="NCBI Taxonomy" id="994334"/>
    <lineage>
        <taxon>Eukaryota</taxon>
        <taxon>Fungi</taxon>
        <taxon>Fungi incertae sedis</taxon>
        <taxon>Mucoromycota</taxon>
        <taxon>Mucoromycotina</taxon>
        <taxon>Endogonomycetes</taxon>
        <taxon>Endogonales</taxon>
        <taxon>Endogonaceae</taxon>
        <taxon>Jimgerdemannia</taxon>
    </lineage>
</organism>
<dbReference type="Proteomes" id="UP000268093">
    <property type="component" value="Unassembled WGS sequence"/>
</dbReference>
<dbReference type="GO" id="GO:0022904">
    <property type="term" value="P:respiratory electron transport chain"/>
    <property type="evidence" value="ECO:0007669"/>
    <property type="project" value="InterPro"/>
</dbReference>
<name>A0A433A191_9FUNG</name>
<gene>
    <name evidence="1" type="ORF">BC936DRAFT_142149</name>
</gene>
<dbReference type="EMBL" id="RBNI01021724">
    <property type="protein sequence ID" value="RUO96373.1"/>
    <property type="molecule type" value="Genomic_DNA"/>
</dbReference>
<dbReference type="GO" id="GO:0005743">
    <property type="term" value="C:mitochondrial inner membrane"/>
    <property type="evidence" value="ECO:0007669"/>
    <property type="project" value="UniProtKB-SubCell"/>
</dbReference>
<keyword evidence="2" id="KW-1185">Reference proteome</keyword>
<dbReference type="InterPro" id="IPR006806">
    <property type="entry name" value="NDUFA5"/>
</dbReference>
<evidence type="ECO:0000313" key="2">
    <source>
        <dbReference type="Proteomes" id="UP000268093"/>
    </source>
</evidence>